<accession>A0A841KMW8</accession>
<keyword evidence="1" id="KW-0812">Transmembrane</keyword>
<keyword evidence="1" id="KW-0472">Membrane</keyword>
<feature type="transmembrane region" description="Helical" evidence="1">
    <location>
        <begin position="60"/>
        <end position="83"/>
    </location>
</feature>
<dbReference type="EMBL" id="JACHEN010000003">
    <property type="protein sequence ID" value="MBB6214743.1"/>
    <property type="molecule type" value="Genomic_DNA"/>
</dbReference>
<dbReference type="InterPro" id="IPR048147">
    <property type="entry name" value="CBO0543-like"/>
</dbReference>
<proteinExistence type="predicted"/>
<comment type="caution">
    <text evidence="2">The sequence shown here is derived from an EMBL/GenBank/DDBJ whole genome shotgun (WGS) entry which is preliminary data.</text>
</comment>
<keyword evidence="3" id="KW-1185">Reference proteome</keyword>
<evidence type="ECO:0000313" key="2">
    <source>
        <dbReference type="EMBL" id="MBB6214743.1"/>
    </source>
</evidence>
<dbReference type="AlphaFoldDB" id="A0A841KMW8"/>
<sequence>MTLNIVLGFILPTLLSAYLFKKDVKLVMLIYPIAISFACIYNIFGFTLDYWMLKPEKMGCIAALPMDLGLYPFLSSLLIYLIHHKGFNSKLLILAFAIFTTVAEYVAVLFKHVTYHNGWNIGFTFFSYLTPYVFIHCYYKYFKKISFS</sequence>
<dbReference type="NCBIfam" id="NF041644">
    <property type="entry name" value="CBO0543_fam"/>
    <property type="match status" value="1"/>
</dbReference>
<dbReference type="Proteomes" id="UP000579281">
    <property type="component" value="Unassembled WGS sequence"/>
</dbReference>
<feature type="transmembrane region" description="Helical" evidence="1">
    <location>
        <begin position="29"/>
        <end position="48"/>
    </location>
</feature>
<organism evidence="2 3">
    <name type="scientific">Anaerosolibacter carboniphilus</name>
    <dbReference type="NCBI Taxonomy" id="1417629"/>
    <lineage>
        <taxon>Bacteria</taxon>
        <taxon>Bacillati</taxon>
        <taxon>Bacillota</taxon>
        <taxon>Clostridia</taxon>
        <taxon>Peptostreptococcales</taxon>
        <taxon>Thermotaleaceae</taxon>
        <taxon>Anaerosolibacter</taxon>
    </lineage>
</organism>
<dbReference type="RefSeq" id="WP_184308404.1">
    <property type="nucleotide sequence ID" value="NZ_JACHEN010000003.1"/>
</dbReference>
<evidence type="ECO:0000313" key="3">
    <source>
        <dbReference type="Proteomes" id="UP000579281"/>
    </source>
</evidence>
<protein>
    <submittedName>
        <fullName evidence="2">Uncharacterized protein</fullName>
    </submittedName>
</protein>
<name>A0A841KMW8_9FIRM</name>
<feature type="transmembrane region" description="Helical" evidence="1">
    <location>
        <begin position="122"/>
        <end position="142"/>
    </location>
</feature>
<keyword evidence="1" id="KW-1133">Transmembrane helix</keyword>
<feature type="transmembrane region" description="Helical" evidence="1">
    <location>
        <begin position="89"/>
        <end position="110"/>
    </location>
</feature>
<gene>
    <name evidence="2" type="ORF">HNQ80_000826</name>
</gene>
<reference evidence="2 3" key="1">
    <citation type="submission" date="2020-08" db="EMBL/GenBank/DDBJ databases">
        <title>Genomic Encyclopedia of Type Strains, Phase IV (KMG-IV): sequencing the most valuable type-strain genomes for metagenomic binning, comparative biology and taxonomic classification.</title>
        <authorList>
            <person name="Goeker M."/>
        </authorList>
    </citation>
    <scope>NUCLEOTIDE SEQUENCE [LARGE SCALE GENOMIC DNA]</scope>
    <source>
        <strain evidence="2 3">DSM 103526</strain>
    </source>
</reference>
<evidence type="ECO:0000256" key="1">
    <source>
        <dbReference type="SAM" id="Phobius"/>
    </source>
</evidence>